<protein>
    <submittedName>
        <fullName evidence="2">Sucrase-isomaltase, intestinal</fullName>
    </submittedName>
</protein>
<dbReference type="RefSeq" id="XP_035825904.1">
    <property type="nucleotide sequence ID" value="XM_035970011.1"/>
</dbReference>
<accession>A0ABM1VU12</accession>
<dbReference type="SUPFAM" id="SSF74650">
    <property type="entry name" value="Galactose mutarotase-like"/>
    <property type="match status" value="1"/>
</dbReference>
<gene>
    <name evidence="2" type="primary">LOC101845470</name>
</gene>
<dbReference type="InterPro" id="IPR011013">
    <property type="entry name" value="Gal_mutarotase_sf_dom"/>
</dbReference>
<organism evidence="1 2">
    <name type="scientific">Aplysia californica</name>
    <name type="common">California sea hare</name>
    <dbReference type="NCBI Taxonomy" id="6500"/>
    <lineage>
        <taxon>Eukaryota</taxon>
        <taxon>Metazoa</taxon>
        <taxon>Spiralia</taxon>
        <taxon>Lophotrochozoa</taxon>
        <taxon>Mollusca</taxon>
        <taxon>Gastropoda</taxon>
        <taxon>Heterobranchia</taxon>
        <taxon>Euthyneura</taxon>
        <taxon>Tectipleura</taxon>
        <taxon>Aplysiida</taxon>
        <taxon>Aplysioidea</taxon>
        <taxon>Aplysiidae</taxon>
        <taxon>Aplysia</taxon>
    </lineage>
</organism>
<evidence type="ECO:0000313" key="2">
    <source>
        <dbReference type="RefSeq" id="XP_035825904.1"/>
    </source>
</evidence>
<keyword evidence="1" id="KW-1185">Reference proteome</keyword>
<evidence type="ECO:0000313" key="1">
    <source>
        <dbReference type="Proteomes" id="UP000694888"/>
    </source>
</evidence>
<sequence>MVAAGKRCVYNRVEGSSAPWCHYPDSYGYRASGDVQETATGYQVTLTRSPEARAGQSAGFDDVILEVDMQTDKRVRVKMYPKDVERWEVPTEVLDIENRSQAGVTNSTAHYNVTFSHEPTFSVRVSRKSTGATIFDTSVPGLVMSEQFLQVTSHLATDRMYGLGEHRHMTLQHDMDWKLWSMFTHDAPLNSDWNLYSQHPVYMIMEEDGSANMVLLKNSNAMGVYLDRH</sequence>
<name>A0ABM1VU12_APLCA</name>
<dbReference type="PANTHER" id="PTHR22762">
    <property type="entry name" value="ALPHA-GLUCOSIDASE"/>
    <property type="match status" value="1"/>
</dbReference>
<dbReference type="Gene3D" id="2.60.40.1760">
    <property type="entry name" value="glycosyl hydrolase (family 31)"/>
    <property type="match status" value="1"/>
</dbReference>
<dbReference type="PANTHER" id="PTHR22762:SF133">
    <property type="entry name" value="P-TYPE DOMAIN-CONTAINING PROTEIN"/>
    <property type="match status" value="1"/>
</dbReference>
<proteinExistence type="predicted"/>
<reference evidence="2" key="1">
    <citation type="submission" date="2025-08" db="UniProtKB">
        <authorList>
            <consortium name="RefSeq"/>
        </authorList>
    </citation>
    <scope>IDENTIFICATION</scope>
</reference>
<dbReference type="Proteomes" id="UP000694888">
    <property type="component" value="Unplaced"/>
</dbReference>
<dbReference type="GeneID" id="101845470"/>